<dbReference type="InterPro" id="IPR052186">
    <property type="entry name" value="Hydantoin_racemase-like"/>
</dbReference>
<comment type="similarity">
    <text evidence="1">Belongs to the HyuE racemase family.</text>
</comment>
<protein>
    <submittedName>
        <fullName evidence="2">Asp/Glu racemase</fullName>
    </submittedName>
</protein>
<evidence type="ECO:0000313" key="2">
    <source>
        <dbReference type="EMBL" id="PRD66146.1"/>
    </source>
</evidence>
<dbReference type="RefSeq" id="WP_105747638.1">
    <property type="nucleotide sequence ID" value="NZ_PVLQ01000017.1"/>
</dbReference>
<evidence type="ECO:0000256" key="1">
    <source>
        <dbReference type="ARBA" id="ARBA00038414"/>
    </source>
</evidence>
<dbReference type="Gene3D" id="3.40.50.12500">
    <property type="match status" value="1"/>
</dbReference>
<dbReference type="EMBL" id="PVLQ01000017">
    <property type="protein sequence ID" value="PRD66146.1"/>
    <property type="molecule type" value="Genomic_DNA"/>
</dbReference>
<gene>
    <name evidence="2" type="ORF">C6P64_05555</name>
</gene>
<dbReference type="PANTHER" id="PTHR28047">
    <property type="entry name" value="PROTEIN DCG1"/>
    <property type="match status" value="1"/>
</dbReference>
<name>A0A2S9K6Q7_9BURK</name>
<dbReference type="InterPro" id="IPR015942">
    <property type="entry name" value="Asp/Glu/hydantoin_racemase"/>
</dbReference>
<reference evidence="2 3" key="1">
    <citation type="submission" date="2018-03" db="EMBL/GenBank/DDBJ databases">
        <title>Comparative genomics illustrates the genes involved in a hyperalkaliphilic mechanisms of Serpentinomonas isolated from highly-alkaline calcium-rich serpentinized springs.</title>
        <authorList>
            <person name="Suzuki S."/>
            <person name="Ishii S."/>
            <person name="Walworth N."/>
            <person name="Bird L."/>
            <person name="Kuenen J.G."/>
            <person name="Nealson K.H."/>
        </authorList>
    </citation>
    <scope>NUCLEOTIDE SEQUENCE [LARGE SCALE GENOMIC DNA]</scope>
    <source>
        <strain evidence="2 3">P1</strain>
    </source>
</reference>
<dbReference type="Proteomes" id="UP000238589">
    <property type="component" value="Unassembled WGS sequence"/>
</dbReference>
<accession>A0A2S9K6Q7</accession>
<dbReference type="Pfam" id="PF01177">
    <property type="entry name" value="Asp_Glu_race"/>
    <property type="match status" value="1"/>
</dbReference>
<dbReference type="InterPro" id="IPR053714">
    <property type="entry name" value="Iso_Racemase_Enz_sf"/>
</dbReference>
<sequence length="243" mass="25645">MSPSPGRQRRLLVINPNTSGSITERVQQAIQAESPPDVWTEAVTARFGPPYIGDPCGYAVAAHATLESWVRHSNQHALGPDGIVIACFGDPGLLALRELASCPVTGLAEAALAQAAGFGRCAILTGGRAWKPMLERLLPELAHADRVQGIETVELSGAQIHADPQAAEAVLLQACQRIERQWPVDSLILGGAGLAGMAARLQGRLQLRLVDSVAAAAHQVWLAPPSLGRGAPPWLLQPSPRNS</sequence>
<dbReference type="AlphaFoldDB" id="A0A2S9K6Q7"/>
<keyword evidence="3" id="KW-1185">Reference proteome</keyword>
<proteinExistence type="inferred from homology"/>
<comment type="caution">
    <text evidence="2">The sequence shown here is derived from an EMBL/GenBank/DDBJ whole genome shotgun (WGS) entry which is preliminary data.</text>
</comment>
<organism evidence="2 3">
    <name type="scientific">Malikia granosa</name>
    <dbReference type="NCBI Taxonomy" id="263067"/>
    <lineage>
        <taxon>Bacteria</taxon>
        <taxon>Pseudomonadati</taxon>
        <taxon>Pseudomonadota</taxon>
        <taxon>Betaproteobacteria</taxon>
        <taxon>Burkholderiales</taxon>
        <taxon>Comamonadaceae</taxon>
        <taxon>Malikia</taxon>
    </lineage>
</organism>
<dbReference type="PANTHER" id="PTHR28047:SF5">
    <property type="entry name" value="PROTEIN DCG1"/>
    <property type="match status" value="1"/>
</dbReference>
<dbReference type="GO" id="GO:0047661">
    <property type="term" value="F:amino-acid racemase activity"/>
    <property type="evidence" value="ECO:0007669"/>
    <property type="project" value="InterPro"/>
</dbReference>
<evidence type="ECO:0000313" key="3">
    <source>
        <dbReference type="Proteomes" id="UP000238589"/>
    </source>
</evidence>
<dbReference type="OrthoDB" id="9791723at2"/>